<keyword evidence="3" id="KW-0378">Hydrolase</keyword>
<dbReference type="Gene3D" id="2.40.10.10">
    <property type="entry name" value="Trypsin-like serine proteases"/>
    <property type="match status" value="2"/>
</dbReference>
<protein>
    <submittedName>
        <fullName evidence="3">Trypsin-like serine protease</fullName>
        <ecNumber evidence="3">3.4.21.-</ecNumber>
    </submittedName>
</protein>
<evidence type="ECO:0000313" key="4">
    <source>
        <dbReference type="Proteomes" id="UP001379533"/>
    </source>
</evidence>
<sequence length="285" mass="30039">MIREHVFTALLLTVTLVCAACSGDAEETDGTSAEAEQAIRKWPGAGDAGPPLASDYPEAVIVDMETRSGGRTNRDGCTGTLIAPRVVLTAAHCTLGSPSIRVTAPFVKDHPETHVQKSIRWDSEHWSNQQDLSTAADPKFIDVALLFLQDAIPLDVYPKLASDSLANGSPVHILGRKRAGSMTDNVYLSEEVAVENAPVHDYRTIRTVPNGDAASRDTSACTLGTAFEPVHVTEPGDSGGAVMRSGTHTIVGINSGSGLLARIDDIHDAIVHEVNEGGGCAVPRG</sequence>
<dbReference type="PANTHER" id="PTHR24260:SF132">
    <property type="entry name" value="PEPTIDASE S1 DOMAIN-CONTAINING PROTEIN"/>
    <property type="match status" value="1"/>
</dbReference>
<dbReference type="GO" id="GO:0016787">
    <property type="term" value="F:hydrolase activity"/>
    <property type="evidence" value="ECO:0007669"/>
    <property type="project" value="UniProtKB-KW"/>
</dbReference>
<dbReference type="Proteomes" id="UP001379533">
    <property type="component" value="Chromosome"/>
</dbReference>
<reference evidence="3 4" key="1">
    <citation type="submission" date="2021-12" db="EMBL/GenBank/DDBJ databases">
        <title>Discovery of the Pendulisporaceae a myxobacterial family with distinct sporulation behavior and unique specialized metabolism.</title>
        <authorList>
            <person name="Garcia R."/>
            <person name="Popoff A."/>
            <person name="Bader C.D."/>
            <person name="Loehr J."/>
            <person name="Walesch S."/>
            <person name="Walt C."/>
            <person name="Boldt J."/>
            <person name="Bunk B."/>
            <person name="Haeckl F.J.F.P.J."/>
            <person name="Gunesch A.P."/>
            <person name="Birkelbach J."/>
            <person name="Nuebel U."/>
            <person name="Pietschmann T."/>
            <person name="Bach T."/>
            <person name="Mueller R."/>
        </authorList>
    </citation>
    <scope>NUCLEOTIDE SEQUENCE [LARGE SCALE GENOMIC DNA]</scope>
    <source>
        <strain evidence="3 4">MSr12523</strain>
    </source>
</reference>
<evidence type="ECO:0000259" key="2">
    <source>
        <dbReference type="PROSITE" id="PS50240"/>
    </source>
</evidence>
<dbReference type="RefSeq" id="WP_394844219.1">
    <property type="nucleotide sequence ID" value="NZ_CP089982.1"/>
</dbReference>
<feature type="chain" id="PRO_5047550545" evidence="1">
    <location>
        <begin position="20"/>
        <end position="285"/>
    </location>
</feature>
<dbReference type="PROSITE" id="PS00134">
    <property type="entry name" value="TRYPSIN_HIS"/>
    <property type="match status" value="1"/>
</dbReference>
<feature type="signal peptide" evidence="1">
    <location>
        <begin position="1"/>
        <end position="19"/>
    </location>
</feature>
<keyword evidence="4" id="KW-1185">Reference proteome</keyword>
<dbReference type="InterPro" id="IPR051333">
    <property type="entry name" value="CLIP_Serine_Protease"/>
</dbReference>
<dbReference type="SMART" id="SM00020">
    <property type="entry name" value="Tryp_SPc"/>
    <property type="match status" value="1"/>
</dbReference>
<dbReference type="InterPro" id="IPR009003">
    <property type="entry name" value="Peptidase_S1_PA"/>
</dbReference>
<keyword evidence="1" id="KW-0732">Signal</keyword>
<dbReference type="PANTHER" id="PTHR24260">
    <property type="match status" value="1"/>
</dbReference>
<proteinExistence type="predicted"/>
<accession>A0ABZ2K6B4</accession>
<name>A0ABZ2K6B4_9BACT</name>
<dbReference type="PROSITE" id="PS50240">
    <property type="entry name" value="TRYPSIN_DOM"/>
    <property type="match status" value="1"/>
</dbReference>
<evidence type="ECO:0000256" key="1">
    <source>
        <dbReference type="SAM" id="SignalP"/>
    </source>
</evidence>
<dbReference type="Pfam" id="PF00089">
    <property type="entry name" value="Trypsin"/>
    <property type="match status" value="1"/>
</dbReference>
<evidence type="ECO:0000313" key="3">
    <source>
        <dbReference type="EMBL" id="WXA93619.1"/>
    </source>
</evidence>
<gene>
    <name evidence="3" type="ORF">LZC95_45100</name>
</gene>
<dbReference type="SUPFAM" id="SSF50494">
    <property type="entry name" value="Trypsin-like serine proteases"/>
    <property type="match status" value="1"/>
</dbReference>
<organism evidence="3 4">
    <name type="scientific">Pendulispora brunnea</name>
    <dbReference type="NCBI Taxonomy" id="2905690"/>
    <lineage>
        <taxon>Bacteria</taxon>
        <taxon>Pseudomonadati</taxon>
        <taxon>Myxococcota</taxon>
        <taxon>Myxococcia</taxon>
        <taxon>Myxococcales</taxon>
        <taxon>Sorangiineae</taxon>
        <taxon>Pendulisporaceae</taxon>
        <taxon>Pendulispora</taxon>
    </lineage>
</organism>
<dbReference type="EMBL" id="CP089982">
    <property type="protein sequence ID" value="WXA93619.1"/>
    <property type="molecule type" value="Genomic_DNA"/>
</dbReference>
<dbReference type="InterPro" id="IPR043504">
    <property type="entry name" value="Peptidase_S1_PA_chymotrypsin"/>
</dbReference>
<dbReference type="InterPro" id="IPR001254">
    <property type="entry name" value="Trypsin_dom"/>
</dbReference>
<dbReference type="InterPro" id="IPR018114">
    <property type="entry name" value="TRYPSIN_HIS"/>
</dbReference>
<feature type="domain" description="Peptidase S1" evidence="2">
    <location>
        <begin position="44"/>
        <end position="275"/>
    </location>
</feature>
<dbReference type="EC" id="3.4.21.-" evidence="3"/>